<dbReference type="Proteomes" id="UP000445582">
    <property type="component" value="Unassembled WGS sequence"/>
</dbReference>
<name>A0A844YGM1_9SPHN</name>
<gene>
    <name evidence="2" type="ORF">GRI48_08620</name>
</gene>
<dbReference type="InterPro" id="IPR016181">
    <property type="entry name" value="Acyl_CoA_acyltransferase"/>
</dbReference>
<proteinExistence type="predicted"/>
<dbReference type="Pfam" id="PF13302">
    <property type="entry name" value="Acetyltransf_3"/>
    <property type="match status" value="1"/>
</dbReference>
<sequence>MNGEFRNETERLVLRDWRNDDWPEFFRVTNTTAVMRWLGGVLDEEGKRKQRARVEACHAANGFCFWAVERKDDGALLGFCGLKRADAPGSSVTGMIEAGWRFREDAWGKGYAKEAAIATLDAAFDRFAADEVVALTVIDNAPSWGLMRRLGMERREELDYADDRYEPPWRDTIVYSIAREQWEKQQ</sequence>
<dbReference type="PROSITE" id="PS51186">
    <property type="entry name" value="GNAT"/>
    <property type="match status" value="1"/>
</dbReference>
<dbReference type="RefSeq" id="WP_160674090.1">
    <property type="nucleotide sequence ID" value="NZ_WTYN01000001.1"/>
</dbReference>
<keyword evidence="3" id="KW-1185">Reference proteome</keyword>
<accession>A0A844YGM1</accession>
<keyword evidence="2" id="KW-0808">Transferase</keyword>
<evidence type="ECO:0000313" key="2">
    <source>
        <dbReference type="EMBL" id="MXO63072.1"/>
    </source>
</evidence>
<comment type="caution">
    <text evidence="2">The sequence shown here is derived from an EMBL/GenBank/DDBJ whole genome shotgun (WGS) entry which is preliminary data.</text>
</comment>
<dbReference type="PANTHER" id="PTHR43792:SF1">
    <property type="entry name" value="N-ACETYLTRANSFERASE DOMAIN-CONTAINING PROTEIN"/>
    <property type="match status" value="1"/>
</dbReference>
<dbReference type="PANTHER" id="PTHR43792">
    <property type="entry name" value="GNAT FAMILY, PUTATIVE (AFU_ORTHOLOGUE AFUA_3G00765)-RELATED-RELATED"/>
    <property type="match status" value="1"/>
</dbReference>
<evidence type="ECO:0000313" key="3">
    <source>
        <dbReference type="Proteomes" id="UP000445582"/>
    </source>
</evidence>
<protein>
    <submittedName>
        <fullName evidence="2">GNAT family N-acetyltransferase</fullName>
    </submittedName>
</protein>
<evidence type="ECO:0000259" key="1">
    <source>
        <dbReference type="PROSITE" id="PS51186"/>
    </source>
</evidence>
<dbReference type="InterPro" id="IPR051531">
    <property type="entry name" value="N-acetyltransferase"/>
</dbReference>
<dbReference type="InterPro" id="IPR000182">
    <property type="entry name" value="GNAT_dom"/>
</dbReference>
<organism evidence="2 3">
    <name type="scientific">Qipengyuania oceanensis</name>
    <dbReference type="NCBI Taxonomy" id="1463597"/>
    <lineage>
        <taxon>Bacteria</taxon>
        <taxon>Pseudomonadati</taxon>
        <taxon>Pseudomonadota</taxon>
        <taxon>Alphaproteobacteria</taxon>
        <taxon>Sphingomonadales</taxon>
        <taxon>Erythrobacteraceae</taxon>
        <taxon>Qipengyuania</taxon>
    </lineage>
</organism>
<dbReference type="SUPFAM" id="SSF55729">
    <property type="entry name" value="Acyl-CoA N-acyltransferases (Nat)"/>
    <property type="match status" value="1"/>
</dbReference>
<dbReference type="AlphaFoldDB" id="A0A844YGM1"/>
<reference evidence="2 3" key="1">
    <citation type="submission" date="2019-12" db="EMBL/GenBank/DDBJ databases">
        <title>Genomic-based taxomic classification of the family Erythrobacteraceae.</title>
        <authorList>
            <person name="Xu L."/>
        </authorList>
    </citation>
    <scope>NUCLEOTIDE SEQUENCE [LARGE SCALE GENOMIC DNA]</scope>
    <source>
        <strain evidence="2 3">MCCC 1A09965</strain>
    </source>
</reference>
<dbReference type="OrthoDB" id="6293260at2"/>
<dbReference type="GO" id="GO:0016747">
    <property type="term" value="F:acyltransferase activity, transferring groups other than amino-acyl groups"/>
    <property type="evidence" value="ECO:0007669"/>
    <property type="project" value="InterPro"/>
</dbReference>
<feature type="domain" description="N-acetyltransferase" evidence="1">
    <location>
        <begin position="12"/>
        <end position="180"/>
    </location>
</feature>
<dbReference type="EMBL" id="WTYN01000001">
    <property type="protein sequence ID" value="MXO63072.1"/>
    <property type="molecule type" value="Genomic_DNA"/>
</dbReference>
<dbReference type="Gene3D" id="3.40.630.30">
    <property type="match status" value="1"/>
</dbReference>